<dbReference type="EMBL" id="JAYGIM010000006">
    <property type="protein sequence ID" value="MEA5426586.1"/>
    <property type="molecule type" value="Genomic_DNA"/>
</dbReference>
<proteinExistence type="predicted"/>
<dbReference type="RefSeq" id="WP_323257882.1">
    <property type="nucleotide sequence ID" value="NZ_JAYGIM010000006.1"/>
</dbReference>
<gene>
    <name evidence="3" type="ORF">VB798_08395</name>
</gene>
<dbReference type="Pfam" id="PF00581">
    <property type="entry name" value="Rhodanese"/>
    <property type="match status" value="1"/>
</dbReference>
<evidence type="ECO:0000256" key="1">
    <source>
        <dbReference type="SAM" id="SignalP"/>
    </source>
</evidence>
<sequence>MKKYLFTFALLLSAVLSNAQTTSHQVYTQKTANKITVDTKLSKKILKEIQKGKAYLVDVRTPEEYSTKHLKYAQNINIRSEKFSEEIQKLDKSKKIYLYCRSGNRSGKAADTLQTFGYQLGYNIGGLDSLLTKGLPAEK</sequence>
<dbReference type="PANTHER" id="PTHR45431">
    <property type="entry name" value="RHODANESE-LIKE DOMAIN-CONTAINING PROTEIN 15, CHLOROPLASTIC"/>
    <property type="match status" value="1"/>
</dbReference>
<evidence type="ECO:0000313" key="3">
    <source>
        <dbReference type="EMBL" id="MEA5426586.1"/>
    </source>
</evidence>
<evidence type="ECO:0000313" key="4">
    <source>
        <dbReference type="Proteomes" id="UP001302222"/>
    </source>
</evidence>
<dbReference type="SUPFAM" id="SSF52821">
    <property type="entry name" value="Rhodanese/Cell cycle control phosphatase"/>
    <property type="match status" value="1"/>
</dbReference>
<keyword evidence="4" id="KW-1185">Reference proteome</keyword>
<feature type="chain" id="PRO_5045804924" evidence="1">
    <location>
        <begin position="20"/>
        <end position="139"/>
    </location>
</feature>
<accession>A0ABU5SH08</accession>
<dbReference type="CDD" id="cd00158">
    <property type="entry name" value="RHOD"/>
    <property type="match status" value="1"/>
</dbReference>
<feature type="domain" description="Rhodanese" evidence="2">
    <location>
        <begin position="50"/>
        <end position="139"/>
    </location>
</feature>
<dbReference type="PANTHER" id="PTHR45431:SF3">
    <property type="entry name" value="RHODANESE-LIKE DOMAIN-CONTAINING PROTEIN 15, CHLOROPLASTIC"/>
    <property type="match status" value="1"/>
</dbReference>
<dbReference type="PROSITE" id="PS50206">
    <property type="entry name" value="RHODANESE_3"/>
    <property type="match status" value="1"/>
</dbReference>
<dbReference type="Gene3D" id="3.40.250.10">
    <property type="entry name" value="Rhodanese-like domain"/>
    <property type="match status" value="1"/>
</dbReference>
<protein>
    <submittedName>
        <fullName evidence="3">Rhodanese-like domain-containing protein</fullName>
    </submittedName>
</protein>
<keyword evidence="1" id="KW-0732">Signal</keyword>
<dbReference type="Proteomes" id="UP001302222">
    <property type="component" value="Unassembled WGS sequence"/>
</dbReference>
<dbReference type="InterPro" id="IPR052367">
    <property type="entry name" value="Thiosulfate_ST/Rhodanese-like"/>
</dbReference>
<evidence type="ECO:0000259" key="2">
    <source>
        <dbReference type="PROSITE" id="PS50206"/>
    </source>
</evidence>
<organism evidence="3 4">
    <name type="scientific">Arcicella lustrica</name>
    <dbReference type="NCBI Taxonomy" id="2984196"/>
    <lineage>
        <taxon>Bacteria</taxon>
        <taxon>Pseudomonadati</taxon>
        <taxon>Bacteroidota</taxon>
        <taxon>Cytophagia</taxon>
        <taxon>Cytophagales</taxon>
        <taxon>Flectobacillaceae</taxon>
        <taxon>Arcicella</taxon>
    </lineage>
</organism>
<comment type="caution">
    <text evidence="3">The sequence shown here is derived from an EMBL/GenBank/DDBJ whole genome shotgun (WGS) entry which is preliminary data.</text>
</comment>
<reference evidence="3 4" key="1">
    <citation type="submission" date="2023-12" db="EMBL/GenBank/DDBJ databases">
        <title>Novel species of the genus Arcicella isolated from rivers.</title>
        <authorList>
            <person name="Lu H."/>
        </authorList>
    </citation>
    <scope>NUCLEOTIDE SEQUENCE [LARGE SCALE GENOMIC DNA]</scope>
    <source>
        <strain evidence="3 4">DC25W</strain>
    </source>
</reference>
<dbReference type="InterPro" id="IPR001763">
    <property type="entry name" value="Rhodanese-like_dom"/>
</dbReference>
<name>A0ABU5SH08_9BACT</name>
<dbReference type="InterPro" id="IPR036873">
    <property type="entry name" value="Rhodanese-like_dom_sf"/>
</dbReference>
<feature type="signal peptide" evidence="1">
    <location>
        <begin position="1"/>
        <end position="19"/>
    </location>
</feature>
<dbReference type="SMART" id="SM00450">
    <property type="entry name" value="RHOD"/>
    <property type="match status" value="1"/>
</dbReference>